<organism evidence="3 4">
    <name type="scientific">Botryosphaeria dothidea</name>
    <dbReference type="NCBI Taxonomy" id="55169"/>
    <lineage>
        <taxon>Eukaryota</taxon>
        <taxon>Fungi</taxon>
        <taxon>Dikarya</taxon>
        <taxon>Ascomycota</taxon>
        <taxon>Pezizomycotina</taxon>
        <taxon>Dothideomycetes</taxon>
        <taxon>Dothideomycetes incertae sedis</taxon>
        <taxon>Botryosphaeriales</taxon>
        <taxon>Botryosphaeriaceae</taxon>
        <taxon>Botryosphaeria</taxon>
    </lineage>
</organism>
<dbReference type="Proteomes" id="UP000572817">
    <property type="component" value="Unassembled WGS sequence"/>
</dbReference>
<protein>
    <recommendedName>
        <fullName evidence="2">T6SS Phospholipase effector Tle1-like catalytic domain-containing protein</fullName>
    </recommendedName>
</protein>
<feature type="region of interest" description="Disordered" evidence="1">
    <location>
        <begin position="762"/>
        <end position="795"/>
    </location>
</feature>
<keyword evidence="4" id="KW-1185">Reference proteome</keyword>
<dbReference type="Pfam" id="PF09994">
    <property type="entry name" value="T6SS_Tle1-like_cat"/>
    <property type="match status" value="1"/>
</dbReference>
<reference evidence="3" key="1">
    <citation type="submission" date="2020-04" db="EMBL/GenBank/DDBJ databases">
        <title>Genome Assembly and Annotation of Botryosphaeria dothidea sdau 11-99, a Latent Pathogen of Apple Fruit Ring Rot in China.</title>
        <authorList>
            <person name="Yu C."/>
            <person name="Diao Y."/>
            <person name="Lu Q."/>
            <person name="Zhao J."/>
            <person name="Cui S."/>
            <person name="Peng C."/>
            <person name="He B."/>
            <person name="Liu H."/>
        </authorList>
    </citation>
    <scope>NUCLEOTIDE SEQUENCE [LARGE SCALE GENOMIC DNA]</scope>
    <source>
        <strain evidence="3">Sdau11-99</strain>
    </source>
</reference>
<evidence type="ECO:0000259" key="2">
    <source>
        <dbReference type="Pfam" id="PF09994"/>
    </source>
</evidence>
<evidence type="ECO:0000313" key="3">
    <source>
        <dbReference type="EMBL" id="KAF4308222.1"/>
    </source>
</evidence>
<name>A0A8H4IW20_9PEZI</name>
<evidence type="ECO:0000256" key="1">
    <source>
        <dbReference type="SAM" id="MobiDB-lite"/>
    </source>
</evidence>
<dbReference type="EMBL" id="WWBZ02000022">
    <property type="protein sequence ID" value="KAF4308222.1"/>
    <property type="molecule type" value="Genomic_DNA"/>
</dbReference>
<dbReference type="InterPro" id="IPR018712">
    <property type="entry name" value="Tle1-like_cat"/>
</dbReference>
<dbReference type="OrthoDB" id="59699at2759"/>
<dbReference type="PANTHER" id="PTHR33840:SF1">
    <property type="entry name" value="TLE1 PHOSPHOLIPASE DOMAIN-CONTAINING PROTEIN"/>
    <property type="match status" value="1"/>
</dbReference>
<dbReference type="AlphaFoldDB" id="A0A8H4IW20"/>
<evidence type="ECO:0000313" key="4">
    <source>
        <dbReference type="Proteomes" id="UP000572817"/>
    </source>
</evidence>
<comment type="caution">
    <text evidence="3">The sequence shown here is derived from an EMBL/GenBank/DDBJ whole genome shotgun (WGS) entry which is preliminary data.</text>
</comment>
<gene>
    <name evidence="3" type="ORF">GTA08_BOTSDO03904</name>
</gene>
<feature type="domain" description="T6SS Phospholipase effector Tle1-like catalytic" evidence="2">
    <location>
        <begin position="6"/>
        <end position="279"/>
    </location>
</feature>
<dbReference type="PANTHER" id="PTHR33840">
    <property type="match status" value="1"/>
</dbReference>
<accession>A0A8H4IW20</accession>
<sequence>MPSATKRLILCCDGSWTPSKSSSPATAYRPSNVARISRMLARHAVDDVPQIVFYVPGRNTAVEHDVASAYLFLAANYAPDDEIAVFGAGRGATVARLVVALVTEVGVLRAGEVGRWADAWALWMRREKERESGGERRSFWKDVLAHRSRGELDAIEELRGKVWTGIRVMVIGAWDTVEESSKTLGGGDKQYRLPDLSLNSSIENAFQALALDESRADFAPALWRLDPKDDISPEERITVLKQCWFPGFHETAGSCDGDTADSKDGTDIADITLAWMCDQVDGLLTFDETAVAEFLNAEQIAQTYSTTANTELRKGSKPRSTRSANQKANSLLIAVLTHVVTFLTAITAFLNHSTALLDQSASQGSDEDEPNLAIRTPGQYHKNLEFEAGSRPDDFATNESVHPSVKHRQDLFALARVPYSPAPLREWPIESTSQPRNHHHLWSNVSFISSLLKDDHATTKGDEGSNAINAAADHLLLQDNPLRKPHPEWTYCESAHGDGAKWKRPSVPRSSVFFASSSPKSSTPLLPSLLFGSLLLVCRALASAFVGRSTMGAGVGGGRGNGGLEWGYERQVELPEWVIREVPGRHNFEARLLPWLVREQLRWRNRNRLDWMAPREEVWARTVRGIAGLGSALVGAGEMGQIEWNAGVGGEMEVARGKRSREGEVVVAGAVKRRAAGPLHIRKGSSAGVGADAERAQSPRHCIRGSVSLSTSPSTAVVRAERVGRVSPVSSAGSSTGRRGSAVVGGDGLKALVQQPVRRAVVGAASGKGGSREREAPVFLPGHRKSHSQASVSWR</sequence>
<proteinExistence type="predicted"/>